<keyword evidence="3" id="KW-1185">Reference proteome</keyword>
<dbReference type="SUPFAM" id="SSF55729">
    <property type="entry name" value="Acyl-CoA N-acyltransferases (Nat)"/>
    <property type="match status" value="1"/>
</dbReference>
<comment type="caution">
    <text evidence="2">The sequence shown here is derived from an EMBL/GenBank/DDBJ whole genome shotgun (WGS) entry which is preliminary data.</text>
</comment>
<dbReference type="InterPro" id="IPR038740">
    <property type="entry name" value="BioF2-like_GNAT_dom"/>
</dbReference>
<feature type="domain" description="BioF2-like acetyltransferase" evidence="1">
    <location>
        <begin position="175"/>
        <end position="262"/>
    </location>
</feature>
<evidence type="ECO:0000313" key="3">
    <source>
        <dbReference type="Proteomes" id="UP001203607"/>
    </source>
</evidence>
<accession>A0ABT0PVX0</accession>
<evidence type="ECO:0000259" key="1">
    <source>
        <dbReference type="Pfam" id="PF13480"/>
    </source>
</evidence>
<proteinExistence type="predicted"/>
<sequence>MADQFNTQNQSIVKGIPLRSKFVFELFKHQQLHPFYRNTVQNSITGKQYLIAHNFADDPKALTYLVSDIPSYLILANSDSHKQFKSKKVKQYPGFLIDLKNTSSADTYINSKLSRRNIKRIQKNHDALISNHNCSFRAIIGHISKEECNSLMDTLSEYLKNRFNEKRIRNRYLGTWNTYREEIFEKINKGSASLFVITDRKKPICITLNYHLEDVLFSELEGHHPAFGKYSLGDISMKYHLDWCTRNNVQLMDLSIGKTAFKLKWCNHQYDFCSHVHYRKNNLFAQAKSQCLSLILNLKQRLRNSGVAGGIINLDRILFILKGQNK</sequence>
<name>A0ABT0PVX0_9FLAO</name>
<evidence type="ECO:0000313" key="2">
    <source>
        <dbReference type="EMBL" id="MCL6275528.1"/>
    </source>
</evidence>
<gene>
    <name evidence="2" type="ORF">M3P19_16050</name>
</gene>
<dbReference type="EMBL" id="JAMFMA010000004">
    <property type="protein sequence ID" value="MCL6275528.1"/>
    <property type="molecule type" value="Genomic_DNA"/>
</dbReference>
<dbReference type="Pfam" id="PF13480">
    <property type="entry name" value="Acetyltransf_6"/>
    <property type="match status" value="1"/>
</dbReference>
<dbReference type="Proteomes" id="UP001203607">
    <property type="component" value="Unassembled WGS sequence"/>
</dbReference>
<protein>
    <submittedName>
        <fullName evidence="2">GNAT family N-acetyltransferase</fullName>
    </submittedName>
</protein>
<dbReference type="RefSeq" id="WP_249658710.1">
    <property type="nucleotide sequence ID" value="NZ_JAMFMA010000004.1"/>
</dbReference>
<reference evidence="2 3" key="1">
    <citation type="submission" date="2022-05" db="EMBL/GenBank/DDBJ databases">
        <authorList>
            <person name="Park J.-S."/>
        </authorList>
    </citation>
    <scope>NUCLEOTIDE SEQUENCE [LARGE SCALE GENOMIC DNA]</scope>
    <source>
        <strain evidence="2 3">2012CJ35-5</strain>
    </source>
</reference>
<organism evidence="2 3">
    <name type="scientific">Flagellimonas spongiicola</name>
    <dbReference type="NCBI Taxonomy" id="2942208"/>
    <lineage>
        <taxon>Bacteria</taxon>
        <taxon>Pseudomonadati</taxon>
        <taxon>Bacteroidota</taxon>
        <taxon>Flavobacteriia</taxon>
        <taxon>Flavobacteriales</taxon>
        <taxon>Flavobacteriaceae</taxon>
        <taxon>Flagellimonas</taxon>
    </lineage>
</organism>
<dbReference type="InterPro" id="IPR016181">
    <property type="entry name" value="Acyl_CoA_acyltransferase"/>
</dbReference>